<protein>
    <submittedName>
        <fullName evidence="2">VWA domain-containing protein</fullName>
    </submittedName>
</protein>
<dbReference type="PANTHER" id="PTHR30634">
    <property type="entry name" value="OUTER MEMBRANE LOLAB LIPOPROTEIN INSERTION APPARATUS"/>
    <property type="match status" value="1"/>
</dbReference>
<dbReference type="SUPFAM" id="SSF53300">
    <property type="entry name" value="vWA-like"/>
    <property type="match status" value="1"/>
</dbReference>
<dbReference type="Gene3D" id="3.40.50.410">
    <property type="entry name" value="von Willebrand factor, type A domain"/>
    <property type="match status" value="1"/>
</dbReference>
<dbReference type="PANTHER" id="PTHR30634:SF16">
    <property type="entry name" value="OUTER-MEMBRANE LIPOPROTEIN LOLB"/>
    <property type="match status" value="1"/>
</dbReference>
<dbReference type="EMBL" id="JAABNR010000002">
    <property type="protein sequence ID" value="NBZ86384.1"/>
    <property type="molecule type" value="Genomic_DNA"/>
</dbReference>
<reference evidence="2" key="1">
    <citation type="submission" date="2020-01" db="EMBL/GenBank/DDBJ databases">
        <authorList>
            <person name="Chen W.-M."/>
        </authorList>
    </citation>
    <scope>NUCLEOTIDE SEQUENCE</scope>
    <source>
        <strain evidence="2">CYK-10</strain>
    </source>
</reference>
<feature type="domain" description="VWFA" evidence="1">
    <location>
        <begin position="201"/>
        <end position="360"/>
    </location>
</feature>
<dbReference type="InterPro" id="IPR036465">
    <property type="entry name" value="vWFA_dom_sf"/>
</dbReference>
<dbReference type="AlphaFoldDB" id="A0AAE4Y9U3"/>
<evidence type="ECO:0000313" key="3">
    <source>
        <dbReference type="Proteomes" id="UP001193501"/>
    </source>
</evidence>
<keyword evidence="3" id="KW-1185">Reference proteome</keyword>
<organism evidence="2 3">
    <name type="scientific">Stagnihabitans tardus</name>
    <dbReference type="NCBI Taxonomy" id="2699202"/>
    <lineage>
        <taxon>Bacteria</taxon>
        <taxon>Pseudomonadati</taxon>
        <taxon>Pseudomonadota</taxon>
        <taxon>Alphaproteobacteria</taxon>
        <taxon>Rhodobacterales</taxon>
        <taxon>Paracoccaceae</taxon>
        <taxon>Stagnihabitans</taxon>
    </lineage>
</organism>
<gene>
    <name evidence="2" type="ORF">GV832_02230</name>
</gene>
<dbReference type="SMART" id="SM00327">
    <property type="entry name" value="VWA"/>
    <property type="match status" value="1"/>
</dbReference>
<dbReference type="InterPro" id="IPR002035">
    <property type="entry name" value="VWF_A"/>
</dbReference>
<dbReference type="InterPro" id="IPR008912">
    <property type="entry name" value="Uncharacterised_CoxE"/>
</dbReference>
<name>A0AAE4Y9U3_9RHOB</name>
<accession>A0AAE4Y9U3</accession>
<comment type="caution">
    <text evidence="2">The sequence shown here is derived from an EMBL/GenBank/DDBJ whole genome shotgun (WGS) entry which is preliminary data.</text>
</comment>
<dbReference type="RefSeq" id="WP_168773199.1">
    <property type="nucleotide sequence ID" value="NZ_JAABNR010000002.1"/>
</dbReference>
<evidence type="ECO:0000313" key="2">
    <source>
        <dbReference type="EMBL" id="NBZ86384.1"/>
    </source>
</evidence>
<proteinExistence type="predicted"/>
<dbReference type="Pfam" id="PF05762">
    <property type="entry name" value="VWA_CoxE"/>
    <property type="match status" value="1"/>
</dbReference>
<evidence type="ECO:0000259" key="1">
    <source>
        <dbReference type="SMART" id="SM00327"/>
    </source>
</evidence>
<dbReference type="Proteomes" id="UP001193501">
    <property type="component" value="Unassembled WGS sequence"/>
</dbReference>
<dbReference type="InterPro" id="IPR050458">
    <property type="entry name" value="LolB"/>
</dbReference>
<sequence length="364" mass="39759">MRSPAEKWRLILGRYADRQMGQVLSGQDARRDAALDFLYGREYGARGIEGHPDQMRAIDWLSEAETLFPAPVFEHLRAEGLSRYNLTELLSDATPWESLPASPGLLRALLSAQGRANPALRAQLRRIAEWVVAELTAKLRAVLLQSLSGRRNRRARSPMAASANFDAARTIRANLSHWDPERAALVIERLRFFARQKRHLDWTVVLCVDQSGSMTDSLIFSALMAAVLAGLPGVRVKMVLFDTRVVDVTDQLDDPLELLLSVQLGGGTDIAKAMTYCEGLVQSPSRTVLALVSDFCEGGSPRAMLASVARMAEARVRLIGIAALDDTGKAAYDRDMGASLAEMGMEVAALTPALFADWLAGVVG</sequence>